<dbReference type="CDD" id="cd16913">
    <property type="entry name" value="YkuD_like"/>
    <property type="match status" value="1"/>
</dbReference>
<dbReference type="GO" id="GO:0009252">
    <property type="term" value="P:peptidoglycan biosynthetic process"/>
    <property type="evidence" value="ECO:0007669"/>
    <property type="project" value="UniProtKB-UniPathway"/>
</dbReference>
<dbReference type="RefSeq" id="WP_128674628.1">
    <property type="nucleotide sequence ID" value="NZ_RRCO01000005.1"/>
</dbReference>
<dbReference type="GO" id="GO:0008360">
    <property type="term" value="P:regulation of cell shape"/>
    <property type="evidence" value="ECO:0007669"/>
    <property type="project" value="UniProtKB-UniRule"/>
</dbReference>
<proteinExistence type="predicted"/>
<dbReference type="InterPro" id="IPR005490">
    <property type="entry name" value="LD_TPept_cat_dom"/>
</dbReference>
<evidence type="ECO:0000256" key="6">
    <source>
        <dbReference type="PROSITE-ProRule" id="PRU01373"/>
    </source>
</evidence>
<comment type="pathway">
    <text evidence="1 6">Cell wall biogenesis; peptidoglycan biosynthesis.</text>
</comment>
<gene>
    <name evidence="9" type="ORF">EHV10_10580</name>
</gene>
<keyword evidence="5 6" id="KW-0961">Cell wall biogenesis/degradation</keyword>
<evidence type="ECO:0000313" key="9">
    <source>
        <dbReference type="EMBL" id="RRJ24716.1"/>
    </source>
</evidence>
<reference evidence="9 10" key="1">
    <citation type="submission" date="2018-11" db="EMBL/GenBank/DDBJ databases">
        <title>Genome sequencing of Lachnoanaerobaculum sp. KCOM 2030 (= ChDC B114).</title>
        <authorList>
            <person name="Kook J.-K."/>
            <person name="Park S.-N."/>
            <person name="Lim Y.K."/>
        </authorList>
    </citation>
    <scope>NUCLEOTIDE SEQUENCE [LARGE SCALE GENOMIC DNA]</scope>
    <source>
        <strain evidence="9 10">KCOM 2030</strain>
    </source>
</reference>
<evidence type="ECO:0000313" key="10">
    <source>
        <dbReference type="Proteomes" id="UP000272490"/>
    </source>
</evidence>
<dbReference type="PANTHER" id="PTHR38589">
    <property type="entry name" value="BLR0621 PROTEIN"/>
    <property type="match status" value="1"/>
</dbReference>
<feature type="active site" description="Nucleophile" evidence="6">
    <location>
        <position position="198"/>
    </location>
</feature>
<dbReference type="PANTHER" id="PTHR38589:SF1">
    <property type="entry name" value="BLR0621 PROTEIN"/>
    <property type="match status" value="1"/>
</dbReference>
<dbReference type="Gene3D" id="2.40.440.10">
    <property type="entry name" value="L,D-transpeptidase catalytic domain-like"/>
    <property type="match status" value="1"/>
</dbReference>
<feature type="chain" id="PRO_5018109888" evidence="7">
    <location>
        <begin position="28"/>
        <end position="231"/>
    </location>
</feature>
<evidence type="ECO:0000256" key="7">
    <source>
        <dbReference type="SAM" id="SignalP"/>
    </source>
</evidence>
<dbReference type="AlphaFoldDB" id="A0A3P3QTZ4"/>
<dbReference type="UniPathway" id="UPA00219"/>
<feature type="domain" description="L,D-TPase catalytic" evidence="8">
    <location>
        <begin position="55"/>
        <end position="222"/>
    </location>
</feature>
<dbReference type="EMBL" id="RRCO01000005">
    <property type="protein sequence ID" value="RRJ24716.1"/>
    <property type="molecule type" value="Genomic_DNA"/>
</dbReference>
<dbReference type="InterPro" id="IPR038063">
    <property type="entry name" value="Transpep_catalytic_dom"/>
</dbReference>
<dbReference type="GO" id="GO:0016740">
    <property type="term" value="F:transferase activity"/>
    <property type="evidence" value="ECO:0007669"/>
    <property type="project" value="UniProtKB-KW"/>
</dbReference>
<keyword evidence="3 6" id="KW-0133">Cell shape</keyword>
<evidence type="ECO:0000256" key="1">
    <source>
        <dbReference type="ARBA" id="ARBA00004752"/>
    </source>
</evidence>
<evidence type="ECO:0000256" key="4">
    <source>
        <dbReference type="ARBA" id="ARBA00022984"/>
    </source>
</evidence>
<keyword evidence="4 6" id="KW-0573">Peptidoglycan synthesis</keyword>
<keyword evidence="10" id="KW-1185">Reference proteome</keyword>
<evidence type="ECO:0000256" key="5">
    <source>
        <dbReference type="ARBA" id="ARBA00023316"/>
    </source>
</evidence>
<keyword evidence="2" id="KW-0808">Transferase</keyword>
<name>A0A3P3QTZ4_9FIRM</name>
<dbReference type="SUPFAM" id="SSF141523">
    <property type="entry name" value="L,D-transpeptidase catalytic domain-like"/>
    <property type="match status" value="1"/>
</dbReference>
<accession>A0A3P3QTZ4</accession>
<dbReference type="GO" id="GO:0071555">
    <property type="term" value="P:cell wall organization"/>
    <property type="evidence" value="ECO:0007669"/>
    <property type="project" value="UniProtKB-UniRule"/>
</dbReference>
<feature type="active site" description="Proton donor/acceptor" evidence="6">
    <location>
        <position position="185"/>
    </location>
</feature>
<comment type="caution">
    <text evidence="9">The sequence shown here is derived from an EMBL/GenBank/DDBJ whole genome shotgun (WGS) entry which is preliminary data.</text>
</comment>
<evidence type="ECO:0000256" key="3">
    <source>
        <dbReference type="ARBA" id="ARBA00022960"/>
    </source>
</evidence>
<dbReference type="PROSITE" id="PS52029">
    <property type="entry name" value="LD_TPASE"/>
    <property type="match status" value="1"/>
</dbReference>
<dbReference type="OrthoDB" id="186490at2"/>
<evidence type="ECO:0000256" key="2">
    <source>
        <dbReference type="ARBA" id="ARBA00022679"/>
    </source>
</evidence>
<organism evidence="9 10">
    <name type="scientific">Lachnoanaerobaculum gingivalis</name>
    <dbReference type="NCBI Taxonomy" id="2490855"/>
    <lineage>
        <taxon>Bacteria</taxon>
        <taxon>Bacillati</taxon>
        <taxon>Bacillota</taxon>
        <taxon>Clostridia</taxon>
        <taxon>Lachnospirales</taxon>
        <taxon>Lachnospiraceae</taxon>
        <taxon>Lachnoanaerobaculum</taxon>
    </lineage>
</organism>
<dbReference type="Pfam" id="PF03734">
    <property type="entry name" value="YkuD"/>
    <property type="match status" value="1"/>
</dbReference>
<evidence type="ECO:0000259" key="8">
    <source>
        <dbReference type="PROSITE" id="PS52029"/>
    </source>
</evidence>
<keyword evidence="7" id="KW-0732">Signal</keyword>
<protein>
    <submittedName>
        <fullName evidence="9">S-layer protein</fullName>
    </submittedName>
</protein>
<sequence>MKLIKKICATFMVLSTLLASTTISSHAALPVEKLAVSKTASHIVLIVGHKSNKNKVTVNDYTKSADGTWKKNWYVNGIAGTNGISLQKAEGDRKTPEGVFSAMFAFGLKDNPGSILEYRKIGDDDYWVDDSNSAYYNKWVNTSNVKKDWNSAEDLKAAHPFYNYALALNYNTESIPGKGSAIFIHCTKTDNDTSSAGCVRIPEEYMKKLVNSVDADTKIVIIENVDKLTSY</sequence>
<feature type="signal peptide" evidence="7">
    <location>
        <begin position="1"/>
        <end position="27"/>
    </location>
</feature>
<dbReference type="Proteomes" id="UP000272490">
    <property type="component" value="Unassembled WGS sequence"/>
</dbReference>